<organism evidence="3 4">
    <name type="scientific">Stentor coeruleus</name>
    <dbReference type="NCBI Taxonomy" id="5963"/>
    <lineage>
        <taxon>Eukaryota</taxon>
        <taxon>Sar</taxon>
        <taxon>Alveolata</taxon>
        <taxon>Ciliophora</taxon>
        <taxon>Postciliodesmatophora</taxon>
        <taxon>Heterotrichea</taxon>
        <taxon>Heterotrichida</taxon>
        <taxon>Stentoridae</taxon>
        <taxon>Stentor</taxon>
    </lineage>
</organism>
<keyword evidence="1" id="KW-0175">Coiled coil</keyword>
<dbReference type="GO" id="GO:0003682">
    <property type="term" value="F:chromatin binding"/>
    <property type="evidence" value="ECO:0007669"/>
    <property type="project" value="TreeGrafter"/>
</dbReference>
<evidence type="ECO:0000313" key="4">
    <source>
        <dbReference type="Proteomes" id="UP000187209"/>
    </source>
</evidence>
<evidence type="ECO:0000256" key="2">
    <source>
        <dbReference type="SAM" id="MobiDB-lite"/>
    </source>
</evidence>
<dbReference type="PANTHER" id="PTHR43941:SF1">
    <property type="entry name" value="STRUCTURAL MAINTENANCE OF CHROMOSOMES PROTEIN 2"/>
    <property type="match status" value="1"/>
</dbReference>
<dbReference type="GO" id="GO:0000785">
    <property type="term" value="C:chromatin"/>
    <property type="evidence" value="ECO:0007669"/>
    <property type="project" value="TreeGrafter"/>
</dbReference>
<accession>A0A1R2BKV3</accession>
<gene>
    <name evidence="3" type="ORF">SteCoe_23009</name>
</gene>
<keyword evidence="4" id="KW-1185">Reference proteome</keyword>
<feature type="coiled-coil region" evidence="1">
    <location>
        <begin position="240"/>
        <end position="278"/>
    </location>
</feature>
<dbReference type="EMBL" id="MPUH01000577">
    <property type="protein sequence ID" value="OMJ77408.1"/>
    <property type="molecule type" value="Genomic_DNA"/>
</dbReference>
<feature type="compositionally biased region" description="Polar residues" evidence="2">
    <location>
        <begin position="26"/>
        <end position="35"/>
    </location>
</feature>
<reference evidence="3 4" key="1">
    <citation type="submission" date="2016-11" db="EMBL/GenBank/DDBJ databases">
        <title>The macronuclear genome of Stentor coeruleus: a giant cell with tiny introns.</title>
        <authorList>
            <person name="Slabodnick M."/>
            <person name="Ruby J.G."/>
            <person name="Reiff S.B."/>
            <person name="Swart E.C."/>
            <person name="Gosai S."/>
            <person name="Prabakaran S."/>
            <person name="Witkowska E."/>
            <person name="Larue G.E."/>
            <person name="Fisher S."/>
            <person name="Freeman R.M."/>
            <person name="Gunawardena J."/>
            <person name="Chu W."/>
            <person name="Stover N.A."/>
            <person name="Gregory B.D."/>
            <person name="Nowacki M."/>
            <person name="Derisi J."/>
            <person name="Roy S.W."/>
            <person name="Marshall W.F."/>
            <person name="Sood P."/>
        </authorList>
    </citation>
    <scope>NUCLEOTIDE SEQUENCE [LARGE SCALE GENOMIC DNA]</scope>
    <source>
        <strain evidence="3">WM001</strain>
    </source>
</reference>
<dbReference type="AlphaFoldDB" id="A0A1R2BKV3"/>
<comment type="caution">
    <text evidence="3">The sequence shown here is derived from an EMBL/GenBank/DDBJ whole genome shotgun (WGS) entry which is preliminary data.</text>
</comment>
<feature type="coiled-coil region" evidence="1">
    <location>
        <begin position="440"/>
        <end position="566"/>
    </location>
</feature>
<dbReference type="OrthoDB" id="309287at2759"/>
<feature type="region of interest" description="Disordered" evidence="2">
    <location>
        <begin position="22"/>
        <end position="41"/>
    </location>
</feature>
<dbReference type="Proteomes" id="UP000187209">
    <property type="component" value="Unassembled WGS sequence"/>
</dbReference>
<dbReference type="GO" id="GO:0000793">
    <property type="term" value="C:condensed chromosome"/>
    <property type="evidence" value="ECO:0007669"/>
    <property type="project" value="TreeGrafter"/>
</dbReference>
<proteinExistence type="predicted"/>
<name>A0A1R2BKV3_9CILI</name>
<feature type="coiled-coil region" evidence="1">
    <location>
        <begin position="314"/>
        <end position="348"/>
    </location>
</feature>
<feature type="coiled-coil region" evidence="1">
    <location>
        <begin position="643"/>
        <end position="670"/>
    </location>
</feature>
<feature type="coiled-coil region" evidence="1">
    <location>
        <begin position="377"/>
        <end position="404"/>
    </location>
</feature>
<dbReference type="GO" id="GO:0000796">
    <property type="term" value="C:condensin complex"/>
    <property type="evidence" value="ECO:0007669"/>
    <property type="project" value="TreeGrafter"/>
</dbReference>
<sequence length="679" mass="78573">MDPGKMQKGFDFYLSKKLDDFETSPLKKSQNSSTKDPNEESPFSFSFNNFLTKDLPKAKESRKLNFGLNLLHSFFIQSLSLPFKLLKYNTSGPNPAQKIITLYNSKKKRASFIKWYVQSIKISSESRVSTAITTINKLNTFSRKYIACSMVFGVFDRRYILAASQLWAYCNVMKSQFDVEFTLISGKTRDRWAFKGLLIMSKVLDRKIVSLKTYCFSHMKDDISLQRQAFIQNTDRCIALSEQLFEAKEAKEKAEFEKEELAAVLESKTEELNKLLDIVEEYKSFQGKLNSMEKGMNEEIAYWKTQTNKLQVEYDKKNKEIIEVYSDKKKAEEECLKAYRNLDVAQRQNLDLQKKIAENSGTEIKECEKCPKYEKEISTYNELIEEFRKSEEKLQQEISALQEQLSRPPSVVSQKSKGKIQKKPVKKTLELDKPSISENENQLAIEIVNLNKQVTKLKHENRTCTEIMKKAQQELLELKKILQGKDEALNRLRKENDQLSLSLTTDHYKSVHKLEFASNMIDQKNKDLSAENTVLKKSLEDMRGELENAKNQTEEMKEEIKSLKEASLPNSDTARLVENMNSLQNQFYRLKQMSDKQIQTIESLKQDNYQLMQSIESLKSFARSSKLHADKAAGDADAYAAVIKKMETEIAQITHAKDRAENEVVVLKQHLMKVLGKQY</sequence>
<evidence type="ECO:0000313" key="3">
    <source>
        <dbReference type="EMBL" id="OMJ77408.1"/>
    </source>
</evidence>
<dbReference type="GO" id="GO:0007076">
    <property type="term" value="P:mitotic chromosome condensation"/>
    <property type="evidence" value="ECO:0007669"/>
    <property type="project" value="TreeGrafter"/>
</dbReference>
<protein>
    <submittedName>
        <fullName evidence="3">Uncharacterized protein</fullName>
    </submittedName>
</protein>
<evidence type="ECO:0000256" key="1">
    <source>
        <dbReference type="SAM" id="Coils"/>
    </source>
</evidence>
<dbReference type="PANTHER" id="PTHR43941">
    <property type="entry name" value="STRUCTURAL MAINTENANCE OF CHROMOSOMES PROTEIN 2"/>
    <property type="match status" value="1"/>
</dbReference>